<dbReference type="EC" id="2.7.1.172" evidence="1"/>
<evidence type="ECO:0000313" key="4">
    <source>
        <dbReference type="EMBL" id="KAK3168739.1"/>
    </source>
</evidence>
<dbReference type="PANTHER" id="PTHR12149">
    <property type="entry name" value="FRUCTOSAMINE 3 KINASE-RELATED PROTEIN"/>
    <property type="match status" value="1"/>
</dbReference>
<accession>A0AAD9YZA7</accession>
<comment type="catalytic activity">
    <reaction evidence="2">
        <text>N(6)-D-ribulosyl-L-lysyl-[protein] + ATP = N(6)-(3-O-phospho-D-ribulosyl)-L-lysyl-[protein] + ADP + H(+)</text>
        <dbReference type="Rhea" id="RHEA:48432"/>
        <dbReference type="Rhea" id="RHEA-COMP:12103"/>
        <dbReference type="Rhea" id="RHEA-COMP:12104"/>
        <dbReference type="ChEBI" id="CHEBI:15378"/>
        <dbReference type="ChEBI" id="CHEBI:30616"/>
        <dbReference type="ChEBI" id="CHEBI:90418"/>
        <dbReference type="ChEBI" id="CHEBI:90420"/>
        <dbReference type="ChEBI" id="CHEBI:456216"/>
        <dbReference type="EC" id="2.7.1.172"/>
    </reaction>
    <physiologicalReaction direction="left-to-right" evidence="2">
        <dbReference type="Rhea" id="RHEA:48433"/>
    </physiologicalReaction>
</comment>
<feature type="region of interest" description="Disordered" evidence="3">
    <location>
        <begin position="368"/>
        <end position="404"/>
    </location>
</feature>
<dbReference type="PANTHER" id="PTHR12149:SF8">
    <property type="entry name" value="PROTEIN-RIBULOSAMINE 3-KINASE"/>
    <property type="match status" value="1"/>
</dbReference>
<feature type="compositionally biased region" description="Acidic residues" evidence="3">
    <location>
        <begin position="383"/>
        <end position="404"/>
    </location>
</feature>
<dbReference type="EMBL" id="JASNWA010000010">
    <property type="protein sequence ID" value="KAK3168739.1"/>
    <property type="molecule type" value="Genomic_DNA"/>
</dbReference>
<proteinExistence type="predicted"/>
<feature type="region of interest" description="Disordered" evidence="3">
    <location>
        <begin position="1"/>
        <end position="41"/>
    </location>
</feature>
<dbReference type="Pfam" id="PF03881">
    <property type="entry name" value="Fructosamin_kin"/>
    <property type="match status" value="1"/>
</dbReference>
<dbReference type="Gene3D" id="3.90.1200.10">
    <property type="match status" value="1"/>
</dbReference>
<organism evidence="4 5">
    <name type="scientific">Lepraria neglecta</name>
    <dbReference type="NCBI Taxonomy" id="209136"/>
    <lineage>
        <taxon>Eukaryota</taxon>
        <taxon>Fungi</taxon>
        <taxon>Dikarya</taxon>
        <taxon>Ascomycota</taxon>
        <taxon>Pezizomycotina</taxon>
        <taxon>Lecanoromycetes</taxon>
        <taxon>OSLEUM clade</taxon>
        <taxon>Lecanoromycetidae</taxon>
        <taxon>Lecanorales</taxon>
        <taxon>Lecanorineae</taxon>
        <taxon>Stereocaulaceae</taxon>
        <taxon>Lepraria</taxon>
    </lineage>
</organism>
<name>A0AAD9YZA7_9LECA</name>
<keyword evidence="5" id="KW-1185">Reference proteome</keyword>
<evidence type="ECO:0000313" key="5">
    <source>
        <dbReference type="Proteomes" id="UP001276659"/>
    </source>
</evidence>
<dbReference type="Proteomes" id="UP001276659">
    <property type="component" value="Unassembled WGS sequence"/>
</dbReference>
<dbReference type="SUPFAM" id="SSF56112">
    <property type="entry name" value="Protein kinase-like (PK-like)"/>
    <property type="match status" value="1"/>
</dbReference>
<reference evidence="4" key="1">
    <citation type="submission" date="2022-11" db="EMBL/GenBank/DDBJ databases">
        <title>Chromosomal genome sequence assembly and mating type (MAT) locus characterization of the leprose asexual lichenized fungus Lepraria neglecta (Nyl.) Erichsen.</title>
        <authorList>
            <person name="Allen J.L."/>
            <person name="Pfeffer B."/>
        </authorList>
    </citation>
    <scope>NUCLEOTIDE SEQUENCE</scope>
    <source>
        <strain evidence="4">Allen 5258</strain>
    </source>
</reference>
<dbReference type="GO" id="GO:0102193">
    <property type="term" value="F:protein-ribulosamine 3-kinase activity"/>
    <property type="evidence" value="ECO:0007669"/>
    <property type="project" value="UniProtKB-EC"/>
</dbReference>
<feature type="compositionally biased region" description="Polar residues" evidence="3">
    <location>
        <begin position="1"/>
        <end position="14"/>
    </location>
</feature>
<evidence type="ECO:0000256" key="1">
    <source>
        <dbReference type="ARBA" id="ARBA00011961"/>
    </source>
</evidence>
<dbReference type="InterPro" id="IPR011009">
    <property type="entry name" value="Kinase-like_dom_sf"/>
</dbReference>
<comment type="caution">
    <text evidence="4">The sequence shown here is derived from an EMBL/GenBank/DDBJ whole genome shotgun (WGS) entry which is preliminary data.</text>
</comment>
<evidence type="ECO:0000256" key="3">
    <source>
        <dbReference type="SAM" id="MobiDB-lite"/>
    </source>
</evidence>
<protein>
    <recommendedName>
        <fullName evidence="1">protein-ribulosamine 3-kinase</fullName>
        <ecNumber evidence="1">2.7.1.172</ecNumber>
    </recommendedName>
</protein>
<dbReference type="InterPro" id="IPR016477">
    <property type="entry name" value="Fructo-/Ketosamine-3-kinase"/>
</dbReference>
<evidence type="ECO:0000256" key="2">
    <source>
        <dbReference type="ARBA" id="ARBA00048655"/>
    </source>
</evidence>
<dbReference type="AlphaFoldDB" id="A0AAD9YZA7"/>
<gene>
    <name evidence="4" type="ORF">OEA41_005187</name>
</gene>
<sequence>MSGTEVIDSISNIKISEAQREVEQTPSEPISPPQPSGNYDVDESVRASFPVHGTKIVHAQNYGMSLWGKTAKVIVELPSGEEKNYFLKVVMLGATGKHMCEGEFESLKAIHAVSPGFVPEPYAWGKYTQEEPETYFLLAEFRDVSKQPASPVKLAAGLANLHKESVSPTGKFGFHLATCHAKIAQAIDTWEDSWCALYTRHLGHVMNLAKPILQWPEFDVVCKLTLEKVVPRLLLPLQSEGRVLKPCLIHGDCWDVGGNTALDQRTGDAFVFDVCSFYGHNEYDTGNWRAPRHRLSNKTYIREYKSRFPVSPPEDDWDARNILYSLTFNIGNTIYIPGSSQRQVVYDDMTTLCKMFCADDLKRDLKSIGSMDSENEQATAGMDADEEEEGEDVEEEEEEEEEEE</sequence>